<organism evidence="4 5">
    <name type="scientific">Didymella exigua CBS 183.55</name>
    <dbReference type="NCBI Taxonomy" id="1150837"/>
    <lineage>
        <taxon>Eukaryota</taxon>
        <taxon>Fungi</taxon>
        <taxon>Dikarya</taxon>
        <taxon>Ascomycota</taxon>
        <taxon>Pezizomycotina</taxon>
        <taxon>Dothideomycetes</taxon>
        <taxon>Pleosporomycetidae</taxon>
        <taxon>Pleosporales</taxon>
        <taxon>Pleosporineae</taxon>
        <taxon>Didymellaceae</taxon>
        <taxon>Didymella</taxon>
    </lineage>
</organism>
<dbReference type="AlphaFoldDB" id="A0A6A5RV24"/>
<evidence type="ECO:0000256" key="2">
    <source>
        <dbReference type="SAM" id="MobiDB-lite"/>
    </source>
</evidence>
<feature type="coiled-coil region" evidence="1">
    <location>
        <begin position="470"/>
        <end position="497"/>
    </location>
</feature>
<dbReference type="InterPro" id="IPR002182">
    <property type="entry name" value="NB-ARC"/>
</dbReference>
<dbReference type="InterPro" id="IPR010730">
    <property type="entry name" value="HET"/>
</dbReference>
<dbReference type="InterPro" id="IPR003593">
    <property type="entry name" value="AAA+_ATPase"/>
</dbReference>
<dbReference type="GeneID" id="54353110"/>
<dbReference type="SUPFAM" id="SSF52540">
    <property type="entry name" value="P-loop containing nucleoside triphosphate hydrolases"/>
    <property type="match status" value="1"/>
</dbReference>
<dbReference type="Proteomes" id="UP000800082">
    <property type="component" value="Unassembled WGS sequence"/>
</dbReference>
<dbReference type="Gene3D" id="1.25.40.10">
    <property type="entry name" value="Tetratricopeptide repeat domain"/>
    <property type="match status" value="1"/>
</dbReference>
<dbReference type="EMBL" id="ML978961">
    <property type="protein sequence ID" value="KAF1931353.1"/>
    <property type="molecule type" value="Genomic_DNA"/>
</dbReference>
<dbReference type="Gene3D" id="3.40.50.300">
    <property type="entry name" value="P-loop containing nucleotide triphosphate hydrolases"/>
    <property type="match status" value="1"/>
</dbReference>
<name>A0A6A5RV24_9PLEO</name>
<evidence type="ECO:0000256" key="1">
    <source>
        <dbReference type="SAM" id="Coils"/>
    </source>
</evidence>
<evidence type="ECO:0000313" key="5">
    <source>
        <dbReference type="Proteomes" id="UP000800082"/>
    </source>
</evidence>
<evidence type="ECO:0000259" key="3">
    <source>
        <dbReference type="SMART" id="SM00382"/>
    </source>
</evidence>
<dbReference type="PANTHER" id="PTHR10622">
    <property type="entry name" value="HET DOMAIN-CONTAINING PROTEIN"/>
    <property type="match status" value="1"/>
</dbReference>
<gene>
    <name evidence="4" type="ORF">M421DRAFT_56820</name>
</gene>
<protein>
    <submittedName>
        <fullName evidence="4">HET-domain-containing protein</fullName>
    </submittedName>
</protein>
<dbReference type="InterPro" id="IPR027417">
    <property type="entry name" value="P-loop_NTPase"/>
</dbReference>
<dbReference type="OrthoDB" id="5986190at2759"/>
<dbReference type="Pfam" id="PF00931">
    <property type="entry name" value="NB-ARC"/>
    <property type="match status" value="1"/>
</dbReference>
<proteinExistence type="predicted"/>
<keyword evidence="1" id="KW-0175">Coiled coil</keyword>
<dbReference type="SMART" id="SM00382">
    <property type="entry name" value="AAA"/>
    <property type="match status" value="1"/>
</dbReference>
<sequence>MRLLHFDSLDRLISEDFSGKPIPPYAILSHRWSDSEALFEDISLSGRYKEKKEGYQKLRFCAKQAARDQLQYFWVDTCCIDKWNNRERSMAINSMFKWYSNAARCYVFLSDVSVASATEASQRSSWEALFRGSDWFKRGWTLQEMIAPVSVEFFSREGQRIGDKASLDQLLHDRTGIPLAALRNCPLDQFSTSERMRWAENRTTTEEEDIVYCLLGVLDVSMPTPYREGKESALRRLHAELEGVGSSAPSIIPFSRNKLFVGRESQLAKLQASLFSNEQTTTTLAVVGPGGTGKSQLALEAAYRTRLDDKDCSVFWMDASDTDSLYQSYASVAQKLSIPGCDDGQADIKQVVKRCMAELSARRCLLIFDNAEGIAAQRSDSSTEAADLVEFLPHSKLCSVVFTTTESDILKAIAPQNVIALDELTPDTALRMLQSRLTTPLSETKQQEAMHLLRELLYLPLAVAQAAACMNASNMTAQQYRAQLNEHKEAALKYSSNSSEGEQQEPGLRNTVAATVSLSIGQVQQGNAVAAKYLYFAACVDRKDISLDLLEAASPQAREDAVKILDRYALIIRRPAESALDVHQLVHHALREQLQVQERLQEWNQHAITQLLQVFPNSDHSNRSKWRRLLPHAQCALSHSGKNDNEERSNLAENCAMALSSDGQDKGAEELHMQVMETRRIVLGREHPSTLASMNNLAGVLVLDRQGKYEEAEVMHRQTLATREMVLGREHPDTLTSVYCLAHLLAKQYDYEESLALYDRACDGLSVILGDHHPTTRGCRQHRTKAIALQEQSQVVSSPAAPDKGVSDQELKT</sequence>
<keyword evidence="5" id="KW-1185">Reference proteome</keyword>
<dbReference type="SUPFAM" id="SSF48452">
    <property type="entry name" value="TPR-like"/>
    <property type="match status" value="1"/>
</dbReference>
<feature type="domain" description="AAA+ ATPase" evidence="3">
    <location>
        <begin position="280"/>
        <end position="424"/>
    </location>
</feature>
<evidence type="ECO:0000313" key="4">
    <source>
        <dbReference type="EMBL" id="KAF1931353.1"/>
    </source>
</evidence>
<dbReference type="InterPro" id="IPR011990">
    <property type="entry name" value="TPR-like_helical_dom_sf"/>
</dbReference>
<accession>A0A6A5RV24</accession>
<feature type="region of interest" description="Disordered" evidence="2">
    <location>
        <begin position="791"/>
        <end position="813"/>
    </location>
</feature>
<dbReference type="Pfam" id="PF06985">
    <property type="entry name" value="HET"/>
    <property type="match status" value="1"/>
</dbReference>
<dbReference type="Pfam" id="PF13374">
    <property type="entry name" value="TPR_10"/>
    <property type="match status" value="3"/>
</dbReference>
<dbReference type="PANTHER" id="PTHR10622:SF11">
    <property type="entry name" value="HET-DOMAIN-CONTAINING PROTEIN"/>
    <property type="match status" value="1"/>
</dbReference>
<reference evidence="4" key="1">
    <citation type="journal article" date="2020" name="Stud. Mycol.">
        <title>101 Dothideomycetes genomes: a test case for predicting lifestyles and emergence of pathogens.</title>
        <authorList>
            <person name="Haridas S."/>
            <person name="Albert R."/>
            <person name="Binder M."/>
            <person name="Bloem J."/>
            <person name="Labutti K."/>
            <person name="Salamov A."/>
            <person name="Andreopoulos B."/>
            <person name="Baker S."/>
            <person name="Barry K."/>
            <person name="Bills G."/>
            <person name="Bluhm B."/>
            <person name="Cannon C."/>
            <person name="Castanera R."/>
            <person name="Culley D."/>
            <person name="Daum C."/>
            <person name="Ezra D."/>
            <person name="Gonzalez J."/>
            <person name="Henrissat B."/>
            <person name="Kuo A."/>
            <person name="Liang C."/>
            <person name="Lipzen A."/>
            <person name="Lutzoni F."/>
            <person name="Magnuson J."/>
            <person name="Mondo S."/>
            <person name="Nolan M."/>
            <person name="Ohm R."/>
            <person name="Pangilinan J."/>
            <person name="Park H.-J."/>
            <person name="Ramirez L."/>
            <person name="Alfaro M."/>
            <person name="Sun H."/>
            <person name="Tritt A."/>
            <person name="Yoshinaga Y."/>
            <person name="Zwiers L.-H."/>
            <person name="Turgeon B."/>
            <person name="Goodwin S."/>
            <person name="Spatafora J."/>
            <person name="Crous P."/>
            <person name="Grigoriev I."/>
        </authorList>
    </citation>
    <scope>NUCLEOTIDE SEQUENCE</scope>
    <source>
        <strain evidence="4">CBS 183.55</strain>
    </source>
</reference>
<dbReference type="GO" id="GO:0043531">
    <property type="term" value="F:ADP binding"/>
    <property type="evidence" value="ECO:0007669"/>
    <property type="project" value="InterPro"/>
</dbReference>
<dbReference type="RefSeq" id="XP_033451601.1">
    <property type="nucleotide sequence ID" value="XM_033595443.1"/>
</dbReference>